<sequence length="172" mass="18334">MRGERRRRAGSAPLPPRFWMPSAVPPPRRKAWAGGSLRRSPPFRSGRKPIPGFLLPSSAPSVTRGRKSVPSSHGGAPSAVPPEQGERPGGKPRGTWETGAPTAPPGPRPAQKKRQESPSGTGTHRNSSAVFLHSWKSLRPCGRGRNVRPPSLLYTPLPGEQKAGPAVPSFVS</sequence>
<reference evidence="2" key="1">
    <citation type="submission" date="2019-08" db="EMBL/GenBank/DDBJ databases">
        <authorList>
            <person name="Kucharzyk K."/>
            <person name="Murdoch R.W."/>
            <person name="Higgins S."/>
            <person name="Loffler F."/>
        </authorList>
    </citation>
    <scope>NUCLEOTIDE SEQUENCE</scope>
</reference>
<accession>A0A644XV65</accession>
<dbReference type="EMBL" id="VSSQ01002936">
    <property type="protein sequence ID" value="MPM18193.1"/>
    <property type="molecule type" value="Genomic_DNA"/>
</dbReference>
<proteinExistence type="predicted"/>
<dbReference type="AlphaFoldDB" id="A0A644XV65"/>
<organism evidence="2">
    <name type="scientific">bioreactor metagenome</name>
    <dbReference type="NCBI Taxonomy" id="1076179"/>
    <lineage>
        <taxon>unclassified sequences</taxon>
        <taxon>metagenomes</taxon>
        <taxon>ecological metagenomes</taxon>
    </lineage>
</organism>
<feature type="compositionally biased region" description="Pro residues" evidence="1">
    <location>
        <begin position="13"/>
        <end position="26"/>
    </location>
</feature>
<comment type="caution">
    <text evidence="2">The sequence shown here is derived from an EMBL/GenBank/DDBJ whole genome shotgun (WGS) entry which is preliminary data.</text>
</comment>
<name>A0A644XV65_9ZZZZ</name>
<evidence type="ECO:0000313" key="2">
    <source>
        <dbReference type="EMBL" id="MPM18193.1"/>
    </source>
</evidence>
<gene>
    <name evidence="2" type="ORF">SDC9_64599</name>
</gene>
<protein>
    <submittedName>
        <fullName evidence="2">Uncharacterized protein</fullName>
    </submittedName>
</protein>
<feature type="compositionally biased region" description="Polar residues" evidence="1">
    <location>
        <begin position="117"/>
        <end position="129"/>
    </location>
</feature>
<feature type="region of interest" description="Disordered" evidence="1">
    <location>
        <begin position="1"/>
        <end position="172"/>
    </location>
</feature>
<evidence type="ECO:0000256" key="1">
    <source>
        <dbReference type="SAM" id="MobiDB-lite"/>
    </source>
</evidence>